<dbReference type="Proteomes" id="UP001219525">
    <property type="component" value="Unassembled WGS sequence"/>
</dbReference>
<dbReference type="AlphaFoldDB" id="A0AAD6YVQ8"/>
<dbReference type="GO" id="GO:0005739">
    <property type="term" value="C:mitochondrion"/>
    <property type="evidence" value="ECO:0007669"/>
    <property type="project" value="TreeGrafter"/>
</dbReference>
<protein>
    <submittedName>
        <fullName evidence="1">Uncharacterized protein</fullName>
    </submittedName>
</protein>
<dbReference type="InterPro" id="IPR052741">
    <property type="entry name" value="Mitochondrial_HTD2"/>
</dbReference>
<dbReference type="GO" id="GO:0019171">
    <property type="term" value="F:(3R)-hydroxyacyl-[acyl-carrier-protein] dehydratase activity"/>
    <property type="evidence" value="ECO:0007669"/>
    <property type="project" value="TreeGrafter"/>
</dbReference>
<dbReference type="PANTHER" id="PTHR28152:SF1">
    <property type="entry name" value="HYDROXYACYL-THIOESTER DEHYDRATASE TYPE 2, MITOCHONDRIAL"/>
    <property type="match status" value="1"/>
</dbReference>
<accession>A0AAD6YVQ8</accession>
<dbReference type="Gene3D" id="3.10.129.10">
    <property type="entry name" value="Hotdog Thioesterase"/>
    <property type="match status" value="1"/>
</dbReference>
<gene>
    <name evidence="1" type="ORF">GGX14DRAFT_584271</name>
</gene>
<dbReference type="InterPro" id="IPR029069">
    <property type="entry name" value="HotDog_dom_sf"/>
</dbReference>
<proteinExistence type="predicted"/>
<sequence>MFKLPRSARRLYATASSLSRIDAQALDTWLASPKQLVLRDTFSIERLSDLYITLPTRDGSRRPYSPPSLSTPLGYGAHLAFFHPRNAESDLRPDGTDSEFCPPNPFTRRMWAGGRITWDSRNPLLVGTSAVSTSTIDSVEKKGFEKGSPMVFVTQKITVTMDGNSAPSLVEERSHVYLAEPDPLSVKDLPRTADFSFTYTPSLATLFRFSALTFNGHHIHLDKEYAQSEGYPERLVHGPLTALMLLETTMLQKPTAKFAHFEYRARNPIIVNRPQTLAGAWGPDGNSVTVWSVDSQGVVGMTGSIQLVSS</sequence>
<reference evidence="1" key="1">
    <citation type="submission" date="2023-03" db="EMBL/GenBank/DDBJ databases">
        <title>Massive genome expansion in bonnet fungi (Mycena s.s.) driven by repeated elements and novel gene families across ecological guilds.</title>
        <authorList>
            <consortium name="Lawrence Berkeley National Laboratory"/>
            <person name="Harder C.B."/>
            <person name="Miyauchi S."/>
            <person name="Viragh M."/>
            <person name="Kuo A."/>
            <person name="Thoen E."/>
            <person name="Andreopoulos B."/>
            <person name="Lu D."/>
            <person name="Skrede I."/>
            <person name="Drula E."/>
            <person name="Henrissat B."/>
            <person name="Morin E."/>
            <person name="Kohler A."/>
            <person name="Barry K."/>
            <person name="LaButti K."/>
            <person name="Morin E."/>
            <person name="Salamov A."/>
            <person name="Lipzen A."/>
            <person name="Mereny Z."/>
            <person name="Hegedus B."/>
            <person name="Baldrian P."/>
            <person name="Stursova M."/>
            <person name="Weitz H."/>
            <person name="Taylor A."/>
            <person name="Grigoriev I.V."/>
            <person name="Nagy L.G."/>
            <person name="Martin F."/>
            <person name="Kauserud H."/>
        </authorList>
    </citation>
    <scope>NUCLEOTIDE SEQUENCE</scope>
    <source>
        <strain evidence="1">9144</strain>
    </source>
</reference>
<keyword evidence="2" id="KW-1185">Reference proteome</keyword>
<evidence type="ECO:0000313" key="1">
    <source>
        <dbReference type="EMBL" id="KAJ7230683.1"/>
    </source>
</evidence>
<dbReference type="PANTHER" id="PTHR28152">
    <property type="entry name" value="HYDROXYACYL-THIOESTER DEHYDRATASE TYPE 2, MITOCHONDRIAL"/>
    <property type="match status" value="1"/>
</dbReference>
<comment type="caution">
    <text evidence="1">The sequence shown here is derived from an EMBL/GenBank/DDBJ whole genome shotgun (WGS) entry which is preliminary data.</text>
</comment>
<evidence type="ECO:0000313" key="2">
    <source>
        <dbReference type="Proteomes" id="UP001219525"/>
    </source>
</evidence>
<organism evidence="1 2">
    <name type="scientific">Mycena pura</name>
    <dbReference type="NCBI Taxonomy" id="153505"/>
    <lineage>
        <taxon>Eukaryota</taxon>
        <taxon>Fungi</taxon>
        <taxon>Dikarya</taxon>
        <taxon>Basidiomycota</taxon>
        <taxon>Agaricomycotina</taxon>
        <taxon>Agaricomycetes</taxon>
        <taxon>Agaricomycetidae</taxon>
        <taxon>Agaricales</taxon>
        <taxon>Marasmiineae</taxon>
        <taxon>Mycenaceae</taxon>
        <taxon>Mycena</taxon>
    </lineage>
</organism>
<dbReference type="SUPFAM" id="SSF54637">
    <property type="entry name" value="Thioesterase/thiol ester dehydrase-isomerase"/>
    <property type="match status" value="1"/>
</dbReference>
<dbReference type="EMBL" id="JARJCW010000001">
    <property type="protein sequence ID" value="KAJ7230683.1"/>
    <property type="molecule type" value="Genomic_DNA"/>
</dbReference>
<name>A0AAD6YVQ8_9AGAR</name>